<dbReference type="AlphaFoldDB" id="A0A644XTI6"/>
<comment type="caution">
    <text evidence="5">The sequence shown here is derived from an EMBL/GenBank/DDBJ whole genome shotgun (WGS) entry which is preliminary data.</text>
</comment>
<keyword evidence="2" id="KW-0808">Transferase</keyword>
<dbReference type="SUPFAM" id="SSF55729">
    <property type="entry name" value="Acyl-CoA N-acyltransferases (Nat)"/>
    <property type="match status" value="1"/>
</dbReference>
<protein>
    <recommendedName>
        <fullName evidence="4">N-acetyltransferase domain-containing protein</fullName>
    </recommendedName>
</protein>
<evidence type="ECO:0000256" key="2">
    <source>
        <dbReference type="ARBA" id="ARBA00022679"/>
    </source>
</evidence>
<dbReference type="Gene3D" id="3.40.630.30">
    <property type="match status" value="1"/>
</dbReference>
<dbReference type="PANTHER" id="PTHR10545">
    <property type="entry name" value="DIAMINE N-ACETYLTRANSFERASE"/>
    <property type="match status" value="1"/>
</dbReference>
<comment type="similarity">
    <text evidence="1">Belongs to the acetyltransferase family.</text>
</comment>
<dbReference type="Pfam" id="PF00583">
    <property type="entry name" value="Acetyltransf_1"/>
    <property type="match status" value="1"/>
</dbReference>
<accession>A0A644XTI6</accession>
<evidence type="ECO:0000313" key="5">
    <source>
        <dbReference type="EMBL" id="MPM19530.1"/>
    </source>
</evidence>
<dbReference type="PANTHER" id="PTHR10545:SF29">
    <property type="entry name" value="GH14572P-RELATED"/>
    <property type="match status" value="1"/>
</dbReference>
<proteinExistence type="inferred from homology"/>
<evidence type="ECO:0000256" key="3">
    <source>
        <dbReference type="ARBA" id="ARBA00023315"/>
    </source>
</evidence>
<dbReference type="CDD" id="cd04301">
    <property type="entry name" value="NAT_SF"/>
    <property type="match status" value="1"/>
</dbReference>
<dbReference type="InterPro" id="IPR000182">
    <property type="entry name" value="GNAT_dom"/>
</dbReference>
<organism evidence="5">
    <name type="scientific">bioreactor metagenome</name>
    <dbReference type="NCBI Taxonomy" id="1076179"/>
    <lineage>
        <taxon>unclassified sequences</taxon>
        <taxon>metagenomes</taxon>
        <taxon>ecological metagenomes</taxon>
    </lineage>
</organism>
<gene>
    <name evidence="5" type="ORF">SDC9_65956</name>
</gene>
<sequence>MKRGDISIRNASPEDVEMIFDFICELAVYEKLRDDVTATPDILMESLFIKRQAEVIIAEEEGRALGFALYFHNFSTFKGRACLYLEDIFVKEEHRGRGIGKMLFKRLAQIAVERGCERFDWAVLDWNKPSIEFYKSLGAFPMDEWTVFRLTGESLKRVAEK</sequence>
<dbReference type="FunFam" id="3.40.630.30:FF:000064">
    <property type="entry name" value="GNAT family acetyltransferase"/>
    <property type="match status" value="1"/>
</dbReference>
<reference evidence="5" key="1">
    <citation type="submission" date="2019-08" db="EMBL/GenBank/DDBJ databases">
        <authorList>
            <person name="Kucharzyk K."/>
            <person name="Murdoch R.W."/>
            <person name="Higgins S."/>
            <person name="Loffler F."/>
        </authorList>
    </citation>
    <scope>NUCLEOTIDE SEQUENCE</scope>
</reference>
<name>A0A644XTI6_9ZZZZ</name>
<feature type="domain" description="N-acetyltransferase" evidence="4">
    <location>
        <begin position="6"/>
        <end position="161"/>
    </location>
</feature>
<dbReference type="PROSITE" id="PS51186">
    <property type="entry name" value="GNAT"/>
    <property type="match status" value="1"/>
</dbReference>
<dbReference type="InterPro" id="IPR016181">
    <property type="entry name" value="Acyl_CoA_acyltransferase"/>
</dbReference>
<dbReference type="GO" id="GO:0008080">
    <property type="term" value="F:N-acetyltransferase activity"/>
    <property type="evidence" value="ECO:0007669"/>
    <property type="project" value="UniProtKB-ARBA"/>
</dbReference>
<evidence type="ECO:0000256" key="1">
    <source>
        <dbReference type="ARBA" id="ARBA00008694"/>
    </source>
</evidence>
<dbReference type="InterPro" id="IPR051016">
    <property type="entry name" value="Diverse_Substrate_AcTransf"/>
</dbReference>
<evidence type="ECO:0000259" key="4">
    <source>
        <dbReference type="PROSITE" id="PS51186"/>
    </source>
</evidence>
<keyword evidence="3" id="KW-0012">Acyltransferase</keyword>
<dbReference type="EMBL" id="VSSQ01003194">
    <property type="protein sequence ID" value="MPM19530.1"/>
    <property type="molecule type" value="Genomic_DNA"/>
</dbReference>